<gene>
    <name evidence="3" type="ORF">HUE58_05410</name>
</gene>
<protein>
    <submittedName>
        <fullName evidence="3">TauD/TfdA family dioxygenase</fullName>
    </submittedName>
</protein>
<evidence type="ECO:0000313" key="4">
    <source>
        <dbReference type="Proteomes" id="UP000509429"/>
    </source>
</evidence>
<dbReference type="SUPFAM" id="SSF51197">
    <property type="entry name" value="Clavaminate synthase-like"/>
    <property type="match status" value="1"/>
</dbReference>
<dbReference type="KEGG" id="reo:HUE58_05410"/>
<organism evidence="3 4">
    <name type="scientific">Candidatus Ruthia endofausta</name>
    <dbReference type="NCBI Taxonomy" id="2738852"/>
    <lineage>
        <taxon>Bacteria</taxon>
        <taxon>Pseudomonadati</taxon>
        <taxon>Pseudomonadota</taxon>
        <taxon>Gammaproteobacteria</taxon>
        <taxon>Candidatus Pseudothioglobaceae</taxon>
        <taxon>Candidatus Ruthturnera</taxon>
    </lineage>
</organism>
<keyword evidence="3" id="KW-0223">Dioxygenase</keyword>
<keyword evidence="1" id="KW-0560">Oxidoreductase</keyword>
<sequence length="286" mass="33390">MSILNNLDEYKRWRDDKLANISTKIETCLIEISNPFELTRSEKDRIKHLCQHNNFALFNIEQQDNYPQAIIAINKQFGLIDYDPHLYVQNRGLAHITQSVKQDQAEFIPYTNKAIGWHTDGYYNTIEQRIRAFSLFCVTPANRGGENQWIDQQMVYLQLRESNPDVAKALTHTQAMSIPKHVVNGVVRRKISIGAIFFIDEPSSQLYMRYTQRKKNIKFLNAQEVRQAVAILDTHLSTTTEYHFSHTMVANQGMLCNNILHKRSGFIDNPFNPRLLLRGRYFNRLN</sequence>
<proteinExistence type="predicted"/>
<dbReference type="GO" id="GO:0016706">
    <property type="term" value="F:2-oxoglutarate-dependent dioxygenase activity"/>
    <property type="evidence" value="ECO:0007669"/>
    <property type="project" value="UniProtKB-ARBA"/>
</dbReference>
<keyword evidence="4" id="KW-1185">Reference proteome</keyword>
<dbReference type="EMBL" id="CP054490">
    <property type="protein sequence ID" value="QKQ24544.1"/>
    <property type="molecule type" value="Genomic_DNA"/>
</dbReference>
<evidence type="ECO:0000313" key="3">
    <source>
        <dbReference type="EMBL" id="QKQ24544.1"/>
    </source>
</evidence>
<dbReference type="Pfam" id="PF02668">
    <property type="entry name" value="TauD"/>
    <property type="match status" value="1"/>
</dbReference>
<evidence type="ECO:0000256" key="1">
    <source>
        <dbReference type="ARBA" id="ARBA00023002"/>
    </source>
</evidence>
<feature type="domain" description="TauD/TfdA-like" evidence="2">
    <location>
        <begin position="30"/>
        <end position="278"/>
    </location>
</feature>
<evidence type="ECO:0000259" key="2">
    <source>
        <dbReference type="Pfam" id="PF02668"/>
    </source>
</evidence>
<accession>A0A6N0HQA8</accession>
<reference evidence="3 4" key="1">
    <citation type="submission" date="2020-05" db="EMBL/GenBank/DDBJ databases">
        <title>Horizontal transmission and recombination maintain forever young bacterial symbiont genomes.</title>
        <authorList>
            <person name="Russell S.L."/>
            <person name="Pepper-Tunick E."/>
            <person name="Svedberg J."/>
            <person name="Byrne A."/>
            <person name="Ruelas Castillo J."/>
            <person name="Vollmers C."/>
            <person name="Beinart R.A."/>
            <person name="Corbett-Detig R."/>
        </authorList>
    </citation>
    <scope>NUCLEOTIDE SEQUENCE [LARGE SCALE GENOMIC DNA]</scope>
    <source>
        <strain evidence="3">JDF_Ridge</strain>
    </source>
</reference>
<dbReference type="InterPro" id="IPR003819">
    <property type="entry name" value="TauD/TfdA-like"/>
</dbReference>
<dbReference type="RefSeq" id="WP_174605981.1">
    <property type="nucleotide sequence ID" value="NZ_CP054490.1"/>
</dbReference>
<dbReference type="AlphaFoldDB" id="A0A6N0HQA8"/>
<name>A0A6N0HQA8_9GAMM</name>
<dbReference type="InterPro" id="IPR042098">
    <property type="entry name" value="TauD-like_sf"/>
</dbReference>
<dbReference type="Proteomes" id="UP000509429">
    <property type="component" value="Chromosome"/>
</dbReference>
<dbReference type="Gene3D" id="3.60.130.10">
    <property type="entry name" value="Clavaminate synthase-like"/>
    <property type="match status" value="1"/>
</dbReference>